<accession>A0A6C0LTD7</accession>
<dbReference type="EMBL" id="MN740556">
    <property type="protein sequence ID" value="QHU33021.1"/>
    <property type="molecule type" value="Genomic_DNA"/>
</dbReference>
<name>A0A6C0LTD7_9ZZZZ</name>
<protein>
    <submittedName>
        <fullName evidence="1">Uncharacterized protein</fullName>
    </submittedName>
</protein>
<reference evidence="1" key="1">
    <citation type="journal article" date="2020" name="Nature">
        <title>Giant virus diversity and host interactions through global metagenomics.</title>
        <authorList>
            <person name="Schulz F."/>
            <person name="Roux S."/>
            <person name="Paez-Espino D."/>
            <person name="Jungbluth S."/>
            <person name="Walsh D.A."/>
            <person name="Denef V.J."/>
            <person name="McMahon K.D."/>
            <person name="Konstantinidis K.T."/>
            <person name="Eloe-Fadrosh E.A."/>
            <person name="Kyrpides N.C."/>
            <person name="Woyke T."/>
        </authorList>
    </citation>
    <scope>NUCLEOTIDE SEQUENCE</scope>
    <source>
        <strain evidence="1">GVMAG-S-1014582-52</strain>
    </source>
</reference>
<dbReference type="AlphaFoldDB" id="A0A6C0LTD7"/>
<sequence>MSIKQQTIKALQIKNINLDDVKIGNSTHSKIIAIKYLSKNLVCQTPYLEIKQGITKTNLPGVHELSVYFKGESKKKTDKFYKFIDNLESHIIKLISDIGNQWFDNRDVNFKTLIREDGIDKNNYYLKLPVRIESISFIDEEDRSISPINLKSKDQLKFILEFSNLWIDNNILGLTVVIYKVKVKQYIEPIKNEYVFSNSDSDSEFESNADKDSVSLAILEKIGNKSEDKKKISRISCKEHKLLINNTEQNSIVKHPLKIKKDNGFIQNNILENDSDKEKCTSKFNLKNSEELEIEINSDYYNNSDFEFN</sequence>
<organism evidence="1">
    <name type="scientific">viral metagenome</name>
    <dbReference type="NCBI Taxonomy" id="1070528"/>
    <lineage>
        <taxon>unclassified sequences</taxon>
        <taxon>metagenomes</taxon>
        <taxon>organismal metagenomes</taxon>
    </lineage>
</organism>
<evidence type="ECO:0000313" key="1">
    <source>
        <dbReference type="EMBL" id="QHU33021.1"/>
    </source>
</evidence>
<proteinExistence type="predicted"/>